<name>A0A1L8TEP3_9ENTE</name>
<evidence type="ECO:0000313" key="2">
    <source>
        <dbReference type="EMBL" id="OJG42706.1"/>
    </source>
</evidence>
<dbReference type="GO" id="GO:0005198">
    <property type="term" value="F:structural molecule activity"/>
    <property type="evidence" value="ECO:0007669"/>
    <property type="project" value="InterPro"/>
</dbReference>
<dbReference type="EMBL" id="JXKQ01000017">
    <property type="protein sequence ID" value="OJG42706.1"/>
    <property type="molecule type" value="Genomic_DNA"/>
</dbReference>
<keyword evidence="3" id="KW-1185">Reference proteome</keyword>
<dbReference type="Pfam" id="PF06152">
    <property type="entry name" value="Phage_min_cap2"/>
    <property type="match status" value="1"/>
</dbReference>
<dbReference type="AlphaFoldDB" id="A0A1L8TEP3"/>
<evidence type="ECO:0000313" key="3">
    <source>
        <dbReference type="Proteomes" id="UP000182077"/>
    </source>
</evidence>
<gene>
    <name evidence="2" type="ORF">RV04_GL000765</name>
</gene>
<dbReference type="RefSeq" id="WP_071858710.1">
    <property type="nucleotide sequence ID" value="NZ_JBHSHK010000008.1"/>
</dbReference>
<feature type="coiled-coil region" evidence="1">
    <location>
        <begin position="312"/>
        <end position="339"/>
    </location>
</feature>
<organism evidence="2 3">
    <name type="scientific">Enterococcus hermanniensis</name>
    <dbReference type="NCBI Taxonomy" id="249189"/>
    <lineage>
        <taxon>Bacteria</taxon>
        <taxon>Bacillati</taxon>
        <taxon>Bacillota</taxon>
        <taxon>Bacilli</taxon>
        <taxon>Lactobacillales</taxon>
        <taxon>Enterococcaceae</taxon>
        <taxon>Enterococcus</taxon>
    </lineage>
</organism>
<evidence type="ECO:0000256" key="1">
    <source>
        <dbReference type="SAM" id="Coils"/>
    </source>
</evidence>
<dbReference type="OrthoDB" id="3197444at2"/>
<dbReference type="InterPro" id="IPR009319">
    <property type="entry name" value="Phage_A118_VSP1"/>
</dbReference>
<comment type="caution">
    <text evidence="2">The sequence shown here is derived from an EMBL/GenBank/DDBJ whole genome shotgun (WGS) entry which is preliminary data.</text>
</comment>
<protein>
    <submittedName>
        <fullName evidence="2">Phage minor capsid protein</fullName>
    </submittedName>
</protein>
<dbReference type="STRING" id="249189.RV04_GL000765"/>
<accession>A0A1L8TEP3</accession>
<reference evidence="2 3" key="1">
    <citation type="submission" date="2014-12" db="EMBL/GenBank/DDBJ databases">
        <title>Draft genome sequences of 29 type strains of Enterococci.</title>
        <authorList>
            <person name="Zhong Z."/>
            <person name="Sun Z."/>
            <person name="Liu W."/>
            <person name="Zhang W."/>
            <person name="Zhang H."/>
        </authorList>
    </citation>
    <scope>NUCLEOTIDE SEQUENCE [LARGE SCALE GENOMIC DNA]</scope>
    <source>
        <strain evidence="2 3">DSM 17122</strain>
    </source>
</reference>
<sequence length="379" mass="42804">MADLKTNPHQLTITSSQIQDIYMSLEQEIFKLIANRLDTKGITSDNVLTWQIKMLNELHLVNEATIKLLAEATGLAKEAINKLFIDQGLKVYDESIADISKGNANPVIKPDIDQVLSGYAKQTFLDIKNTVNQTLVSANYGEKSITTDMYQQIIKETTGSVIAGTKTPERALADTIYKWRDKGIKPVLVDKGGNEWGLEGYVRTVVSTTSNRAFQSVRDTAAHDNGIRTFVMSSHPASREACAPIQGKLVTDRRKSFTDKETGEYFESLYNHGYGTPGGTFGINCTHIKWPYIPGVNTNNQPQYDRQESVSNGKIQQKQRALERRVREEKRKLELAKELDDEQGILKYRLSVRKYQSAVKKIVNDNNFLGRDYAREKIY</sequence>
<proteinExistence type="predicted"/>
<keyword evidence="1" id="KW-0175">Coiled coil</keyword>
<dbReference type="Proteomes" id="UP000182077">
    <property type="component" value="Unassembled WGS sequence"/>
</dbReference>